<evidence type="ECO:0000313" key="2">
    <source>
        <dbReference type="EMBL" id="URI08793.1"/>
    </source>
</evidence>
<protein>
    <submittedName>
        <fullName evidence="2">Uncharacterized protein</fullName>
    </submittedName>
</protein>
<proteinExistence type="predicted"/>
<dbReference type="Proteomes" id="UP001056201">
    <property type="component" value="Chromosome 2"/>
</dbReference>
<gene>
    <name evidence="2" type="ORF">MW290_24765</name>
</gene>
<dbReference type="EMBL" id="CP097636">
    <property type="protein sequence ID" value="URI08793.1"/>
    <property type="molecule type" value="Genomic_DNA"/>
</dbReference>
<sequence length="136" mass="15105">MSDLMAERAALLRQVAELQAEVARLQAAMAVPDDVPDHDWGSLDGAVAWHLIDRHAEGWADIGRQMDLWLAARSAAAVAELQAQVEALRADAERYRWLRRWKGQEHEPPFTVCHEVDGTLWGGDLDAAIDAARKEG</sequence>
<feature type="coiled-coil region" evidence="1">
    <location>
        <begin position="1"/>
        <end position="28"/>
    </location>
</feature>
<dbReference type="RefSeq" id="WP_250197013.1">
    <property type="nucleotide sequence ID" value="NZ_CP097636.1"/>
</dbReference>
<name>A0ABY4SAM0_AQUTE</name>
<evidence type="ECO:0000256" key="1">
    <source>
        <dbReference type="SAM" id="Coils"/>
    </source>
</evidence>
<organism evidence="2 3">
    <name type="scientific">Aquincola tertiaricarbonis</name>
    <dbReference type="NCBI Taxonomy" id="391953"/>
    <lineage>
        <taxon>Bacteria</taxon>
        <taxon>Pseudomonadati</taxon>
        <taxon>Pseudomonadota</taxon>
        <taxon>Betaproteobacteria</taxon>
        <taxon>Burkholderiales</taxon>
        <taxon>Sphaerotilaceae</taxon>
        <taxon>Aquincola</taxon>
    </lineage>
</organism>
<reference evidence="2" key="1">
    <citation type="submission" date="2022-05" db="EMBL/GenBank/DDBJ databases">
        <title>An RpoN-dependent PEP-CTERM gene is involved in floc formation of an Aquincola tertiaricarbonis strain.</title>
        <authorList>
            <person name="Qiu D."/>
            <person name="Xia M."/>
        </authorList>
    </citation>
    <scope>NUCLEOTIDE SEQUENCE</scope>
    <source>
        <strain evidence="2">RN12</strain>
    </source>
</reference>
<keyword evidence="1" id="KW-0175">Coiled coil</keyword>
<keyword evidence="3" id="KW-1185">Reference proteome</keyword>
<feature type="coiled-coil region" evidence="1">
    <location>
        <begin position="71"/>
        <end position="98"/>
    </location>
</feature>
<accession>A0ABY4SAM0</accession>
<evidence type="ECO:0000313" key="3">
    <source>
        <dbReference type="Proteomes" id="UP001056201"/>
    </source>
</evidence>